<feature type="compositionally biased region" description="Polar residues" evidence="2">
    <location>
        <begin position="226"/>
        <end position="235"/>
    </location>
</feature>
<dbReference type="Proteomes" id="UP000322873">
    <property type="component" value="Unassembled WGS sequence"/>
</dbReference>
<keyword evidence="4" id="KW-1185">Reference proteome</keyword>
<name>A0A5M9JR56_MONFR</name>
<comment type="caution">
    <text evidence="3">The sequence shown here is derived from an EMBL/GenBank/DDBJ whole genome shotgun (WGS) entry which is preliminary data.</text>
</comment>
<protein>
    <submittedName>
        <fullName evidence="3">Uncharacterized protein</fullName>
    </submittedName>
</protein>
<feature type="compositionally biased region" description="Polar residues" evidence="2">
    <location>
        <begin position="190"/>
        <end position="210"/>
    </location>
</feature>
<dbReference type="VEuPathDB" id="FungiDB:MFRU_035g00070"/>
<dbReference type="AlphaFoldDB" id="A0A5M9JR56"/>
<evidence type="ECO:0000256" key="1">
    <source>
        <dbReference type="SAM" id="Coils"/>
    </source>
</evidence>
<sequence length="250" mass="27048">METRLNNRLNGIINSQNGNTMAITQLNSRMANISTADLAKNMLGQLETFYPDIRKAETTLSEHTAQFAKLESQIAVLESQSSHKQSPALIGNRITDSLRQEVDALSRDQIQLEADTKTNKTTLAALEDASTTIKTALDNLTKKVGEGRNRLALIEEAFSDEIAELSVKVDGLLPDNDNNTRGLADVTPTPALSSIPSAGQFSAQEPASNGQKRKVATAVEPARALGSTNGYTQSPSRKRARRVGDDNEDL</sequence>
<evidence type="ECO:0000313" key="3">
    <source>
        <dbReference type="EMBL" id="KAA8571751.1"/>
    </source>
</evidence>
<feature type="region of interest" description="Disordered" evidence="2">
    <location>
        <begin position="173"/>
        <end position="250"/>
    </location>
</feature>
<proteinExistence type="predicted"/>
<organism evidence="3 4">
    <name type="scientific">Monilinia fructicola</name>
    <name type="common">Brown rot fungus</name>
    <name type="synonym">Ciboria fructicola</name>
    <dbReference type="NCBI Taxonomy" id="38448"/>
    <lineage>
        <taxon>Eukaryota</taxon>
        <taxon>Fungi</taxon>
        <taxon>Dikarya</taxon>
        <taxon>Ascomycota</taxon>
        <taxon>Pezizomycotina</taxon>
        <taxon>Leotiomycetes</taxon>
        <taxon>Helotiales</taxon>
        <taxon>Sclerotiniaceae</taxon>
        <taxon>Monilinia</taxon>
    </lineage>
</organism>
<evidence type="ECO:0000256" key="2">
    <source>
        <dbReference type="SAM" id="MobiDB-lite"/>
    </source>
</evidence>
<keyword evidence="1" id="KW-0175">Coiled coil</keyword>
<dbReference type="Gene3D" id="1.10.287.1490">
    <property type="match status" value="1"/>
</dbReference>
<gene>
    <name evidence="3" type="ORF">EYC84_001726</name>
</gene>
<accession>A0A5M9JR56</accession>
<feature type="coiled-coil region" evidence="1">
    <location>
        <begin position="53"/>
        <end position="115"/>
    </location>
</feature>
<reference evidence="3 4" key="1">
    <citation type="submission" date="2019-06" db="EMBL/GenBank/DDBJ databases">
        <title>Genome Sequence of the Brown Rot Fungal Pathogen Monilinia fructicola.</title>
        <authorList>
            <person name="De Miccolis Angelini R.M."/>
            <person name="Landi L."/>
            <person name="Abate D."/>
            <person name="Pollastro S."/>
            <person name="Romanazzi G."/>
            <person name="Faretra F."/>
        </authorList>
    </citation>
    <scope>NUCLEOTIDE SEQUENCE [LARGE SCALE GENOMIC DNA]</scope>
    <source>
        <strain evidence="3 4">Mfrc123</strain>
    </source>
</reference>
<dbReference type="EMBL" id="VICG01000005">
    <property type="protein sequence ID" value="KAA8571751.1"/>
    <property type="molecule type" value="Genomic_DNA"/>
</dbReference>
<evidence type="ECO:0000313" key="4">
    <source>
        <dbReference type="Proteomes" id="UP000322873"/>
    </source>
</evidence>